<gene>
    <name evidence="20" type="primary">ND4</name>
</gene>
<dbReference type="GO" id="GO:0015990">
    <property type="term" value="P:electron transport coupled proton transport"/>
    <property type="evidence" value="ECO:0007669"/>
    <property type="project" value="TreeGrafter"/>
</dbReference>
<reference evidence="20" key="1">
    <citation type="submission" date="2015-09" db="EMBL/GenBank/DDBJ databases">
        <authorList>
            <person name="Jackson K.R."/>
            <person name="Lunt B.L."/>
            <person name="Fisher J.N.B."/>
            <person name="Gardner A.V."/>
            <person name="Bailey M.E."/>
            <person name="Deus L.M."/>
            <person name="Earl A.S."/>
            <person name="Gibby P.D."/>
            <person name="Hartmann K.A."/>
            <person name="Liu J.E."/>
            <person name="Manci A.M."/>
            <person name="Nielsen D.A."/>
            <person name="Solomon M.B."/>
            <person name="Breakwell D.P."/>
            <person name="Burnett S.H."/>
            <person name="Grose J.H."/>
        </authorList>
    </citation>
    <scope>NUCLEOTIDE SEQUENCE</scope>
</reference>
<keyword evidence="11 17" id="KW-1133">Transmembrane helix</keyword>
<keyword evidence="7 17" id="KW-0679">Respiratory chain</keyword>
<name>A0A0M5L3K4_9EUCA</name>
<evidence type="ECO:0000256" key="17">
    <source>
        <dbReference type="RuleBase" id="RU003297"/>
    </source>
</evidence>
<dbReference type="GO" id="GO:0031966">
    <property type="term" value="C:mitochondrial membrane"/>
    <property type="evidence" value="ECO:0007669"/>
    <property type="project" value="UniProtKB-SubCell"/>
</dbReference>
<keyword evidence="12 17" id="KW-0520">NAD</keyword>
<comment type="similarity">
    <text evidence="3 17">Belongs to the complex I subunit 4 family.</text>
</comment>
<dbReference type="GO" id="GO:0042773">
    <property type="term" value="P:ATP synthesis coupled electron transport"/>
    <property type="evidence" value="ECO:0007669"/>
    <property type="project" value="InterPro"/>
</dbReference>
<keyword evidence="8 17" id="KW-0812">Transmembrane</keyword>
<feature type="transmembrane region" description="Helical" evidence="17">
    <location>
        <begin position="379"/>
        <end position="401"/>
    </location>
</feature>
<dbReference type="EC" id="7.1.1.2" evidence="4 17"/>
<feature type="transmembrane region" description="Helical" evidence="17">
    <location>
        <begin position="53"/>
        <end position="70"/>
    </location>
</feature>
<dbReference type="AlphaFoldDB" id="A0A0M5L3K4"/>
<evidence type="ECO:0000256" key="9">
    <source>
        <dbReference type="ARBA" id="ARBA00022967"/>
    </source>
</evidence>
<keyword evidence="13 17" id="KW-0830">Ubiquinone</keyword>
<evidence type="ECO:0000256" key="12">
    <source>
        <dbReference type="ARBA" id="ARBA00023027"/>
    </source>
</evidence>
<feature type="domain" description="NADH:ubiquinone oxidoreductase chain 4 N-terminal" evidence="19">
    <location>
        <begin position="1"/>
        <end position="100"/>
    </location>
</feature>
<dbReference type="GO" id="GO:0003954">
    <property type="term" value="F:NADH dehydrogenase activity"/>
    <property type="evidence" value="ECO:0007669"/>
    <property type="project" value="TreeGrafter"/>
</dbReference>
<keyword evidence="10 17" id="KW-0249">Electron transport</keyword>
<geneLocation type="mitochondrion" evidence="20"/>
<evidence type="ECO:0000256" key="16">
    <source>
        <dbReference type="ARBA" id="ARBA00049551"/>
    </source>
</evidence>
<dbReference type="PRINTS" id="PR01437">
    <property type="entry name" value="NUOXDRDTASE4"/>
</dbReference>
<dbReference type="Pfam" id="PF01059">
    <property type="entry name" value="Oxidored_q5_N"/>
    <property type="match status" value="1"/>
</dbReference>
<keyword evidence="14 17" id="KW-0496">Mitochondrion</keyword>
<evidence type="ECO:0000256" key="15">
    <source>
        <dbReference type="ARBA" id="ARBA00023136"/>
    </source>
</evidence>
<dbReference type="PANTHER" id="PTHR43507">
    <property type="entry name" value="NADH-UBIQUINONE OXIDOREDUCTASE CHAIN 4"/>
    <property type="match status" value="1"/>
</dbReference>
<accession>A0A0M5L3K4</accession>
<evidence type="ECO:0000256" key="11">
    <source>
        <dbReference type="ARBA" id="ARBA00022989"/>
    </source>
</evidence>
<evidence type="ECO:0000259" key="19">
    <source>
        <dbReference type="Pfam" id="PF01059"/>
    </source>
</evidence>
<feature type="transmembrane region" description="Helical" evidence="17">
    <location>
        <begin position="273"/>
        <end position="295"/>
    </location>
</feature>
<evidence type="ECO:0000256" key="13">
    <source>
        <dbReference type="ARBA" id="ARBA00023075"/>
    </source>
</evidence>
<evidence type="ECO:0000256" key="14">
    <source>
        <dbReference type="ARBA" id="ARBA00023128"/>
    </source>
</evidence>
<feature type="transmembrane region" description="Helical" evidence="17">
    <location>
        <begin position="247"/>
        <end position="266"/>
    </location>
</feature>
<dbReference type="RefSeq" id="YP_009170137.1">
    <property type="nucleotide sequence ID" value="NC_028024.1"/>
</dbReference>
<comment type="subcellular location">
    <subcellularLocation>
        <location evidence="2 17">Mitochondrion membrane</location>
        <topology evidence="2 17">Multi-pass membrane protein</topology>
    </subcellularLocation>
</comment>
<evidence type="ECO:0000256" key="1">
    <source>
        <dbReference type="ARBA" id="ARBA00003257"/>
    </source>
</evidence>
<feature type="transmembrane region" description="Helical" evidence="17">
    <location>
        <begin position="181"/>
        <end position="204"/>
    </location>
</feature>
<dbReference type="EMBL" id="KT696496">
    <property type="protein sequence ID" value="ALE28928.1"/>
    <property type="molecule type" value="Genomic_DNA"/>
</dbReference>
<evidence type="ECO:0000256" key="7">
    <source>
        <dbReference type="ARBA" id="ARBA00022660"/>
    </source>
</evidence>
<dbReference type="InterPro" id="IPR003918">
    <property type="entry name" value="NADH_UbQ_OxRdtase"/>
</dbReference>
<sequence length="446" mass="49640">MLKLLIPTALLMMFAGSWEVVQFFLFVLSFLVSLKCAHDFFMSELGYMMGVDYLSYALILLSVWIVALMICSSQKVVKTYNFSGGFILVNMGLLMCLFLTFSSMNYLFFYVSFESSLIPTLILVLGWGYQPEQVQAGLYMLFYTLFASLPLLICLFSLYEAGGSLVIGLPYKVDQMDFVSVLWYFSSLFAFLVKLPLYLFHIWLPKAHVEAPVAGSMILAGVLLKLGGYGIMRILSIFSVINKSFVWLWVCLGIIGGAMVSLMCLREVDIKSLIAYSSVAHMGMVLGGLMTSSWWGMSGSLVVMVGHGLCSSGLFCLANMVYERIGTRSMLIGKGLLSIMPSMGLWWFLLSIGNMGAPPTLNFAGEIQVLSSLVGWSKLTIIGLVFLLFLSASYTIYMYSISQHGLFYSLLFSCSPGKIREFLVLLLHWLPLNLMIVKVGSLIFMP</sequence>
<feature type="transmembrane region" description="Helical" evidence="17">
    <location>
        <begin position="82"/>
        <end position="101"/>
    </location>
</feature>
<feature type="domain" description="NADH:quinone oxidoreductase/Mrp antiporter transmembrane" evidence="18">
    <location>
        <begin position="103"/>
        <end position="390"/>
    </location>
</feature>
<evidence type="ECO:0000313" key="20">
    <source>
        <dbReference type="EMBL" id="ALE28928.1"/>
    </source>
</evidence>
<evidence type="ECO:0000256" key="10">
    <source>
        <dbReference type="ARBA" id="ARBA00022982"/>
    </source>
</evidence>
<protein>
    <recommendedName>
        <fullName evidence="5 17">NADH-ubiquinone oxidoreductase chain 4</fullName>
        <ecNumber evidence="4 17">7.1.1.2</ecNumber>
    </recommendedName>
</protein>
<organism evidence="20">
    <name type="scientific">Panulirus cygnus</name>
    <name type="common">western rock lobster</name>
    <dbReference type="NCBI Taxonomy" id="150421"/>
    <lineage>
        <taxon>Eukaryota</taxon>
        <taxon>Metazoa</taxon>
        <taxon>Ecdysozoa</taxon>
        <taxon>Arthropoda</taxon>
        <taxon>Crustacea</taxon>
        <taxon>Multicrustacea</taxon>
        <taxon>Malacostraca</taxon>
        <taxon>Eumalacostraca</taxon>
        <taxon>Eucarida</taxon>
        <taxon>Decapoda</taxon>
        <taxon>Pleocyemata</taxon>
        <taxon>Achelata</taxon>
        <taxon>Palinuroidea</taxon>
        <taxon>Palinuridae</taxon>
        <taxon>Panulirus</taxon>
    </lineage>
</organism>
<evidence type="ECO:0000256" key="3">
    <source>
        <dbReference type="ARBA" id="ARBA00009025"/>
    </source>
</evidence>
<dbReference type="InterPro" id="IPR000260">
    <property type="entry name" value="NADH4_N"/>
</dbReference>
<keyword evidence="9" id="KW-1278">Translocase</keyword>
<comment type="function">
    <text evidence="1">Core subunit of the mitochondrial membrane respiratory chain NADH dehydrogenase (Complex I) that is believed to belong to the minimal assembly required for catalysis. Complex I functions in the transfer of electrons from NADH to the respiratory chain. The immediate electron acceptor for the enzyme is believed to be ubiquinone.</text>
</comment>
<evidence type="ECO:0000259" key="18">
    <source>
        <dbReference type="Pfam" id="PF00361"/>
    </source>
</evidence>
<evidence type="ECO:0000256" key="4">
    <source>
        <dbReference type="ARBA" id="ARBA00012944"/>
    </source>
</evidence>
<feature type="transmembrane region" description="Helical" evidence="17">
    <location>
        <begin position="422"/>
        <end position="445"/>
    </location>
</feature>
<proteinExistence type="inferred from homology"/>
<keyword evidence="6 17" id="KW-0813">Transport</keyword>
<feature type="transmembrane region" description="Helical" evidence="17">
    <location>
        <begin position="141"/>
        <end position="161"/>
    </location>
</feature>
<dbReference type="GO" id="GO:0008137">
    <property type="term" value="F:NADH dehydrogenase (ubiquinone) activity"/>
    <property type="evidence" value="ECO:0007669"/>
    <property type="project" value="UniProtKB-UniRule"/>
</dbReference>
<feature type="transmembrane region" description="Helical" evidence="17">
    <location>
        <begin position="331"/>
        <end position="349"/>
    </location>
</feature>
<evidence type="ECO:0000256" key="6">
    <source>
        <dbReference type="ARBA" id="ARBA00022448"/>
    </source>
</evidence>
<feature type="transmembrane region" description="Helical" evidence="17">
    <location>
        <begin position="216"/>
        <end position="241"/>
    </location>
</feature>
<feature type="transmembrane region" description="Helical" evidence="17">
    <location>
        <begin position="107"/>
        <end position="129"/>
    </location>
</feature>
<dbReference type="Pfam" id="PF00361">
    <property type="entry name" value="Proton_antipo_M"/>
    <property type="match status" value="1"/>
</dbReference>
<evidence type="ECO:0000256" key="5">
    <source>
        <dbReference type="ARBA" id="ARBA00021006"/>
    </source>
</evidence>
<evidence type="ECO:0000256" key="8">
    <source>
        <dbReference type="ARBA" id="ARBA00022692"/>
    </source>
</evidence>
<evidence type="ECO:0000256" key="2">
    <source>
        <dbReference type="ARBA" id="ARBA00004225"/>
    </source>
</evidence>
<keyword evidence="15 17" id="KW-0472">Membrane</keyword>
<comment type="catalytic activity">
    <reaction evidence="16 17">
        <text>a ubiquinone + NADH + 5 H(+)(in) = a ubiquinol + NAD(+) + 4 H(+)(out)</text>
        <dbReference type="Rhea" id="RHEA:29091"/>
        <dbReference type="Rhea" id="RHEA-COMP:9565"/>
        <dbReference type="Rhea" id="RHEA-COMP:9566"/>
        <dbReference type="ChEBI" id="CHEBI:15378"/>
        <dbReference type="ChEBI" id="CHEBI:16389"/>
        <dbReference type="ChEBI" id="CHEBI:17976"/>
        <dbReference type="ChEBI" id="CHEBI:57540"/>
        <dbReference type="ChEBI" id="CHEBI:57945"/>
        <dbReference type="EC" id="7.1.1.2"/>
    </reaction>
</comment>
<dbReference type="InterPro" id="IPR001750">
    <property type="entry name" value="ND/Mrp_TM"/>
</dbReference>
<dbReference type="PANTHER" id="PTHR43507:SF20">
    <property type="entry name" value="NADH-UBIQUINONE OXIDOREDUCTASE CHAIN 4"/>
    <property type="match status" value="1"/>
</dbReference>
<dbReference type="GO" id="GO:0048039">
    <property type="term" value="F:ubiquinone binding"/>
    <property type="evidence" value="ECO:0007669"/>
    <property type="project" value="TreeGrafter"/>
</dbReference>
<comment type="function">
    <text evidence="17">Core subunit of the mitochondrial membrane respiratory chain NADH dehydrogenase (Complex I) which catalyzes electron transfer from NADH through the respiratory chain, using ubiquinone as an electron acceptor. Essential for the catalytic activity and assembly of complex I.</text>
</comment>
<feature type="transmembrane region" description="Helical" evidence="17">
    <location>
        <begin position="301"/>
        <end position="322"/>
    </location>
</feature>